<evidence type="ECO:0000313" key="2">
    <source>
        <dbReference type="EMBL" id="CDI04751.1"/>
    </source>
</evidence>
<dbReference type="InterPro" id="IPR002559">
    <property type="entry name" value="Transposase_11"/>
</dbReference>
<dbReference type="Pfam" id="PF01609">
    <property type="entry name" value="DDE_Tnp_1"/>
    <property type="match status" value="1"/>
</dbReference>
<gene>
    <name evidence="2" type="ORF">BN873_p60011</name>
</gene>
<proteinExistence type="predicted"/>
<name>W6M9Q9_9GAMM</name>
<feature type="domain" description="Transposase IS4-like" evidence="1">
    <location>
        <begin position="114"/>
        <end position="244"/>
    </location>
</feature>
<dbReference type="Proteomes" id="UP000035760">
    <property type="component" value="Unassembled WGS sequence"/>
</dbReference>
<evidence type="ECO:0000259" key="1">
    <source>
        <dbReference type="Pfam" id="PF01609"/>
    </source>
</evidence>
<comment type="caution">
    <text evidence="2">The sequence shown here is derived from an EMBL/GenBank/DDBJ whole genome shotgun (WGS) entry which is preliminary data.</text>
</comment>
<organism evidence="2 3">
    <name type="scientific">Candidatus Competibacter denitrificans Run_A_D11</name>
    <dbReference type="NCBI Taxonomy" id="1400863"/>
    <lineage>
        <taxon>Bacteria</taxon>
        <taxon>Pseudomonadati</taxon>
        <taxon>Pseudomonadota</taxon>
        <taxon>Gammaproteobacteria</taxon>
        <taxon>Candidatus Competibacteraceae</taxon>
        <taxon>Candidatus Competibacter</taxon>
    </lineage>
</organism>
<dbReference type="GO" id="GO:0003677">
    <property type="term" value="F:DNA binding"/>
    <property type="evidence" value="ECO:0007669"/>
    <property type="project" value="InterPro"/>
</dbReference>
<sequence length="275" mass="31372">MVCKHYQEDLWIHCQRFSPYCDLLFTDEEVITLFLFGIMNKHREIKTIYDEAHRHLGDGFPKLPSYPGFVQRVNKVGDVFAPLVEILSARGPVLGDWLLDFQPIILAQQGHSFNARVAPEYASRGYCASKKLYYYGVKLHVLGQQQIGSLPFPDYIGITPASENDGKVLENFLPYLPENRAYGDKAYEYLKPIAAAQGIELLTPIKRLKGQEYLDGADQWLSRAVSQVRQPIESFFNWINEKTGNKRPRSKLRGIGLPKNAASCGEWTRRDSKSE</sequence>
<dbReference type="GO" id="GO:0006313">
    <property type="term" value="P:DNA transposition"/>
    <property type="evidence" value="ECO:0007669"/>
    <property type="project" value="InterPro"/>
</dbReference>
<accession>W6M9Q9</accession>
<dbReference type="GO" id="GO:0004803">
    <property type="term" value="F:transposase activity"/>
    <property type="evidence" value="ECO:0007669"/>
    <property type="project" value="InterPro"/>
</dbReference>
<dbReference type="EMBL" id="CBTJ020000118">
    <property type="protein sequence ID" value="CDI04751.1"/>
    <property type="molecule type" value="Genomic_DNA"/>
</dbReference>
<protein>
    <submittedName>
        <fullName evidence="2">Transposase</fullName>
    </submittedName>
</protein>
<evidence type="ECO:0000313" key="3">
    <source>
        <dbReference type="Proteomes" id="UP000035760"/>
    </source>
</evidence>
<dbReference type="AlphaFoldDB" id="W6M9Q9"/>
<reference evidence="2" key="1">
    <citation type="submission" date="2013-07" db="EMBL/GenBank/DDBJ databases">
        <authorList>
            <person name="McIlroy S."/>
        </authorList>
    </citation>
    <scope>NUCLEOTIDE SEQUENCE [LARGE SCALE GENOMIC DNA]</scope>
    <source>
        <strain evidence="2">Run_A_D11</strain>
    </source>
</reference>
<keyword evidence="3" id="KW-1185">Reference proteome</keyword>
<reference evidence="2" key="2">
    <citation type="submission" date="2014-03" db="EMBL/GenBank/DDBJ databases">
        <title>Candidatus Competibacter-lineage genomes retrieved from metagenomes reveal functional metabolic diversity.</title>
        <authorList>
            <person name="McIlroy S.J."/>
            <person name="Albertsen M."/>
            <person name="Andresen E.K."/>
            <person name="Saunders A.M."/>
            <person name="Kristiansen R."/>
            <person name="Stokholm-Bjerregaard M."/>
            <person name="Nielsen K.L."/>
            <person name="Nielsen P.H."/>
        </authorList>
    </citation>
    <scope>NUCLEOTIDE SEQUENCE</scope>
    <source>
        <strain evidence="2">Run_A_D11</strain>
    </source>
</reference>